<comment type="caution">
    <text evidence="2">The sequence shown here is derived from an EMBL/GenBank/DDBJ whole genome shotgun (WGS) entry which is preliminary data.</text>
</comment>
<dbReference type="Proteomes" id="UP000247345">
    <property type="component" value="Unassembled WGS sequence"/>
</dbReference>
<evidence type="ECO:0000256" key="1">
    <source>
        <dbReference type="SAM" id="Phobius"/>
    </source>
</evidence>
<dbReference type="EMBL" id="MSCK01000002">
    <property type="protein sequence ID" value="PQJ69186.1"/>
    <property type="molecule type" value="Genomic_DNA"/>
</dbReference>
<proteinExistence type="predicted"/>
<feature type="transmembrane region" description="Helical" evidence="1">
    <location>
        <begin position="20"/>
        <end position="37"/>
    </location>
</feature>
<organism evidence="2 3">
    <name type="scientific">Polaribacter butkevichii</name>
    <dbReference type="NCBI Taxonomy" id="218490"/>
    <lineage>
        <taxon>Bacteria</taxon>
        <taxon>Pseudomonadati</taxon>
        <taxon>Bacteroidota</taxon>
        <taxon>Flavobacteriia</taxon>
        <taxon>Flavobacteriales</taxon>
        <taxon>Flavobacteriaceae</taxon>
    </lineage>
</organism>
<dbReference type="AlphaFoldDB" id="A0A2P6C8C7"/>
<keyword evidence="3" id="KW-1185">Reference proteome</keyword>
<keyword evidence="1" id="KW-0472">Membrane</keyword>
<evidence type="ECO:0008006" key="4">
    <source>
        <dbReference type="Google" id="ProtNLM"/>
    </source>
</evidence>
<evidence type="ECO:0000313" key="3">
    <source>
        <dbReference type="Proteomes" id="UP000247345"/>
    </source>
</evidence>
<name>A0A2P6C8C7_9FLAO</name>
<sequence length="226" mass="26474">MFLVFNFFKNRNNFSGDKFVIYIITPIIIIIVIISLIKNNDQIEGINKNKKTTVGFITKIRHGGNNAGTSNIIYKYNVNSKKFKTSDALYDGYPKRVRLSKPIIGKYYPVEYDSLHPEESRILITEKSLNPHELILFGNTITGSISKILYFKGNQYADFYINYKYRNEKFSFRTRLHKDSLSCGEISDCRKNKTIKLKISKKYPIFNNLYFKSRDRQTKSAYTNYN</sequence>
<reference evidence="2 3" key="1">
    <citation type="submission" date="2016-12" db="EMBL/GenBank/DDBJ databases">
        <title>Trade-off between light-utilization and light-protection in marine flavobacteria.</title>
        <authorList>
            <person name="Kumagai Y."/>
            <person name="Yoshizawa S."/>
            <person name="Kogure K."/>
            <person name="Iwasaki W."/>
        </authorList>
    </citation>
    <scope>NUCLEOTIDE SEQUENCE [LARGE SCALE GENOMIC DNA]</scope>
    <source>
        <strain evidence="2 3">KCTC 12100</strain>
    </source>
</reference>
<keyword evidence="1" id="KW-0812">Transmembrane</keyword>
<keyword evidence="1" id="KW-1133">Transmembrane helix</keyword>
<protein>
    <recommendedName>
        <fullName evidence="4">DUF3592 domain-containing protein</fullName>
    </recommendedName>
</protein>
<evidence type="ECO:0000313" key="2">
    <source>
        <dbReference type="EMBL" id="PQJ69186.1"/>
    </source>
</evidence>
<accession>A0A2P6C8C7</accession>
<gene>
    <name evidence="2" type="ORF">BTO14_14265</name>
</gene>